<evidence type="ECO:0000313" key="3">
    <source>
        <dbReference type="EMBL" id="CDH49549.1"/>
    </source>
</evidence>
<keyword evidence="4" id="KW-1185">Reference proteome</keyword>
<dbReference type="OrthoDB" id="270970at2759"/>
<feature type="compositionally biased region" description="Low complexity" evidence="1">
    <location>
        <begin position="32"/>
        <end position="49"/>
    </location>
</feature>
<feature type="domain" description="C2" evidence="2">
    <location>
        <begin position="191"/>
        <end position="311"/>
    </location>
</feature>
<organism evidence="3 4">
    <name type="scientific">Lichtheimia corymbifera JMRC:FSU:9682</name>
    <dbReference type="NCBI Taxonomy" id="1263082"/>
    <lineage>
        <taxon>Eukaryota</taxon>
        <taxon>Fungi</taxon>
        <taxon>Fungi incertae sedis</taxon>
        <taxon>Mucoromycota</taxon>
        <taxon>Mucoromycotina</taxon>
        <taxon>Mucoromycetes</taxon>
        <taxon>Mucorales</taxon>
        <taxon>Lichtheimiaceae</taxon>
        <taxon>Lichtheimia</taxon>
    </lineage>
</organism>
<feature type="compositionally biased region" description="Pro residues" evidence="1">
    <location>
        <begin position="61"/>
        <end position="107"/>
    </location>
</feature>
<dbReference type="Gene3D" id="2.60.40.150">
    <property type="entry name" value="C2 domain"/>
    <property type="match status" value="1"/>
</dbReference>
<dbReference type="VEuPathDB" id="FungiDB:LCOR_01291.1"/>
<feature type="region of interest" description="Disordered" evidence="1">
    <location>
        <begin position="1"/>
        <end position="206"/>
    </location>
</feature>
<evidence type="ECO:0000256" key="1">
    <source>
        <dbReference type="SAM" id="MobiDB-lite"/>
    </source>
</evidence>
<feature type="compositionally biased region" description="Low complexity" evidence="1">
    <location>
        <begin position="108"/>
        <end position="117"/>
    </location>
</feature>
<feature type="compositionally biased region" description="Low complexity" evidence="1">
    <location>
        <begin position="179"/>
        <end position="197"/>
    </location>
</feature>
<dbReference type="PANTHER" id="PTHR47052">
    <property type="entry name" value="CONSERVED SERINE PROLINE-RICH PROTEIN (AFU_ORTHOLOGUE AFUA_2G01790)"/>
    <property type="match status" value="1"/>
</dbReference>
<dbReference type="InterPro" id="IPR052981">
    <property type="entry name" value="Ingression_C2_domain"/>
</dbReference>
<dbReference type="SMART" id="SM00239">
    <property type="entry name" value="C2"/>
    <property type="match status" value="1"/>
</dbReference>
<accession>A0A068RHX0</accession>
<sequence length="396" mass="42252">MYPYQQPPSSYPPPPGGSNPSYPPAYPPQDTYPPSSNSPYPPSQYQQSPGPGGFNPAYTHQPPPPAPYGAPPQPPAPYGSPSQPPAPYGAPPQPPSPYGAPPQPPSPYGTQQQSSYGAPPPPPPSYPPSDASPYSQPPPPPPGSGSPYPPTSSPYSQPPPPPTSSPYSQPPPPQQRDAYSPYGQQQQQQQPPSYGQPQQPPYGGYGQQQLTLLVNSASNMVDVEKFGKNDPYLQFTVNYQDPNSFQKTATQKNAGKNCSWNQSFTLPMGGQELYIEVMDAERAGFDEVIGFAAIPLNQVGPQGLNAVFPIYTVSNKPAGEVHLTFGNGAMQPVTQGHSYVNEGHQKRVKGLRNKAVASDAAVGGAIALGVGLLAKHAYDEHKGHHGGREEEYRYGY</sequence>
<dbReference type="Pfam" id="PF00168">
    <property type="entry name" value="C2"/>
    <property type="match status" value="1"/>
</dbReference>
<dbReference type="InterPro" id="IPR035892">
    <property type="entry name" value="C2_domain_sf"/>
</dbReference>
<name>A0A068RHX0_9FUNG</name>
<dbReference type="PROSITE" id="PS50004">
    <property type="entry name" value="C2"/>
    <property type="match status" value="1"/>
</dbReference>
<feature type="compositionally biased region" description="Pro residues" evidence="1">
    <location>
        <begin position="118"/>
        <end position="127"/>
    </location>
</feature>
<feature type="compositionally biased region" description="Pro residues" evidence="1">
    <location>
        <begin position="135"/>
        <end position="174"/>
    </location>
</feature>
<dbReference type="InterPro" id="IPR000008">
    <property type="entry name" value="C2_dom"/>
</dbReference>
<dbReference type="AlphaFoldDB" id="A0A068RHX0"/>
<dbReference type="Proteomes" id="UP000027586">
    <property type="component" value="Unassembled WGS sequence"/>
</dbReference>
<protein>
    <recommendedName>
        <fullName evidence="2">C2 domain-containing protein</fullName>
    </recommendedName>
</protein>
<dbReference type="STRING" id="1263082.A0A068RHX0"/>
<gene>
    <name evidence="3" type="ORF">LCOR_01291.1</name>
</gene>
<dbReference type="SUPFAM" id="SSF49562">
    <property type="entry name" value="C2 domain (Calcium/lipid-binding domain, CaLB)"/>
    <property type="match status" value="1"/>
</dbReference>
<dbReference type="PANTHER" id="PTHR47052:SF3">
    <property type="entry name" value="INGRESSION PROTEIN 1"/>
    <property type="match status" value="1"/>
</dbReference>
<evidence type="ECO:0000313" key="4">
    <source>
        <dbReference type="Proteomes" id="UP000027586"/>
    </source>
</evidence>
<feature type="compositionally biased region" description="Pro residues" evidence="1">
    <location>
        <begin position="1"/>
        <end position="31"/>
    </location>
</feature>
<comment type="caution">
    <text evidence="3">The sequence shown here is derived from an EMBL/GenBank/DDBJ whole genome shotgun (WGS) entry which is preliminary data.</text>
</comment>
<reference evidence="3" key="1">
    <citation type="submission" date="2013-08" db="EMBL/GenBank/DDBJ databases">
        <title>Gene expansion shapes genome architecture in the human pathogen Lichtheimia corymbifera: an evolutionary genomics analysis in the ancient terrestrial Mucorales (Mucoromycotina).</title>
        <authorList>
            <person name="Schwartze V.U."/>
            <person name="Winter S."/>
            <person name="Shelest E."/>
            <person name="Marcet-Houben M."/>
            <person name="Horn F."/>
            <person name="Wehner S."/>
            <person name="Hoffmann K."/>
            <person name="Riege K."/>
            <person name="Sammeth M."/>
            <person name="Nowrousian M."/>
            <person name="Valiante V."/>
            <person name="Linde J."/>
            <person name="Jacobsen I.D."/>
            <person name="Marz M."/>
            <person name="Brakhage A.A."/>
            <person name="Gabaldon T."/>
            <person name="Bocker S."/>
            <person name="Voigt K."/>
        </authorList>
    </citation>
    <scope>NUCLEOTIDE SEQUENCE [LARGE SCALE GENOMIC DNA]</scope>
    <source>
        <strain evidence="3">FSU 9682</strain>
    </source>
</reference>
<dbReference type="EMBL" id="CBTN010000003">
    <property type="protein sequence ID" value="CDH49549.1"/>
    <property type="molecule type" value="Genomic_DNA"/>
</dbReference>
<dbReference type="CDD" id="cd00030">
    <property type="entry name" value="C2"/>
    <property type="match status" value="1"/>
</dbReference>
<evidence type="ECO:0000259" key="2">
    <source>
        <dbReference type="PROSITE" id="PS50004"/>
    </source>
</evidence>
<proteinExistence type="predicted"/>